<keyword evidence="1" id="KW-0067">ATP-binding</keyword>
<evidence type="ECO:0000256" key="1">
    <source>
        <dbReference type="PROSITE-ProRule" id="PRU10141"/>
    </source>
</evidence>
<gene>
    <name evidence="3" type="ORF">Dsin_014187</name>
</gene>
<dbReference type="GO" id="GO:0005737">
    <property type="term" value="C:cytoplasm"/>
    <property type="evidence" value="ECO:0007669"/>
    <property type="project" value="TreeGrafter"/>
</dbReference>
<dbReference type="PANTHER" id="PTHR24361">
    <property type="entry name" value="MITOGEN-ACTIVATED KINASE KINASE KINASE"/>
    <property type="match status" value="1"/>
</dbReference>
<dbReference type="InterPro" id="IPR053235">
    <property type="entry name" value="Ser_Thr_kinase"/>
</dbReference>
<dbReference type="GO" id="GO:0004674">
    <property type="term" value="F:protein serine/threonine kinase activity"/>
    <property type="evidence" value="ECO:0007669"/>
    <property type="project" value="TreeGrafter"/>
</dbReference>
<feature type="binding site" evidence="1">
    <location>
        <position position="48"/>
    </location>
    <ligand>
        <name>ATP</name>
        <dbReference type="ChEBI" id="CHEBI:30616"/>
    </ligand>
</feature>
<evidence type="ECO:0000313" key="3">
    <source>
        <dbReference type="EMBL" id="KAK3220217.1"/>
    </source>
</evidence>
<comment type="caution">
    <text evidence="3">The sequence shown here is derived from an EMBL/GenBank/DDBJ whole genome shotgun (WGS) entry which is preliminary data.</text>
</comment>
<keyword evidence="1" id="KW-0547">Nucleotide-binding</keyword>
<dbReference type="Proteomes" id="UP001281410">
    <property type="component" value="Unassembled WGS sequence"/>
</dbReference>
<dbReference type="Pfam" id="PF00069">
    <property type="entry name" value="Pkinase"/>
    <property type="match status" value="1"/>
</dbReference>
<protein>
    <recommendedName>
        <fullName evidence="2">Protein kinase domain-containing protein</fullName>
    </recommendedName>
</protein>
<dbReference type="InterPro" id="IPR017441">
    <property type="entry name" value="Protein_kinase_ATP_BS"/>
</dbReference>
<dbReference type="PROSITE" id="PS00107">
    <property type="entry name" value="PROTEIN_KINASE_ATP"/>
    <property type="match status" value="1"/>
</dbReference>
<dbReference type="InterPro" id="IPR000719">
    <property type="entry name" value="Prot_kinase_dom"/>
</dbReference>
<dbReference type="EMBL" id="JANJYJ010000004">
    <property type="protein sequence ID" value="KAK3220217.1"/>
    <property type="molecule type" value="Genomic_DNA"/>
</dbReference>
<dbReference type="GO" id="GO:0005524">
    <property type="term" value="F:ATP binding"/>
    <property type="evidence" value="ECO:0007669"/>
    <property type="project" value="UniProtKB-UniRule"/>
</dbReference>
<feature type="domain" description="Protein kinase" evidence="2">
    <location>
        <begin position="1"/>
        <end position="227"/>
    </location>
</feature>
<evidence type="ECO:0000259" key="2">
    <source>
        <dbReference type="PROSITE" id="PS50011"/>
    </source>
</evidence>
<evidence type="ECO:0000313" key="4">
    <source>
        <dbReference type="Proteomes" id="UP001281410"/>
    </source>
</evidence>
<proteinExistence type="predicted"/>
<dbReference type="InterPro" id="IPR011009">
    <property type="entry name" value="Kinase-like_dom_sf"/>
</dbReference>
<name>A0AAE0ALR6_9ROSI</name>
<accession>A0AAE0ALR6</accession>
<sequence>MIKSAATARQHVPILFDELERGDRIGSGAGGTVYKVFHRKTSRYYALKVICGHHEVSVCLQICCEVQILCAVDNPNVVKCHEMYDHKGEIQSRENGVGRILAQTMDNSNSSVVMIAYMSPEWINTDLNHGRYDGYLGDIWSLGVSVLELYPGRFLFTVSRQGDWASLMCAICMTQPPEAPSTTSQEFRILSLLVYRLSRNQIVTASFYIGRRKRRGWRIRAAASQSQ</sequence>
<dbReference type="Gene3D" id="3.30.200.20">
    <property type="entry name" value="Phosphorylase Kinase, domain 1"/>
    <property type="match status" value="1"/>
</dbReference>
<dbReference type="PROSITE" id="PS50011">
    <property type="entry name" value="PROTEIN_KINASE_DOM"/>
    <property type="match status" value="1"/>
</dbReference>
<reference evidence="3" key="1">
    <citation type="journal article" date="2023" name="Plant J.">
        <title>Genome sequences and population genomics provide insights into the demographic history, inbreeding, and mutation load of two 'living fossil' tree species of Dipteronia.</title>
        <authorList>
            <person name="Feng Y."/>
            <person name="Comes H.P."/>
            <person name="Chen J."/>
            <person name="Zhu S."/>
            <person name="Lu R."/>
            <person name="Zhang X."/>
            <person name="Li P."/>
            <person name="Qiu J."/>
            <person name="Olsen K.M."/>
            <person name="Qiu Y."/>
        </authorList>
    </citation>
    <scope>NUCLEOTIDE SEQUENCE</scope>
    <source>
        <strain evidence="3">NBL</strain>
    </source>
</reference>
<keyword evidence="4" id="KW-1185">Reference proteome</keyword>
<dbReference type="PANTHER" id="PTHR24361:SF762">
    <property type="entry name" value="MITOGEN-ACTIVATED PROTEIN KINASE KINASE 5"/>
    <property type="match status" value="1"/>
</dbReference>
<organism evidence="3 4">
    <name type="scientific">Dipteronia sinensis</name>
    <dbReference type="NCBI Taxonomy" id="43782"/>
    <lineage>
        <taxon>Eukaryota</taxon>
        <taxon>Viridiplantae</taxon>
        <taxon>Streptophyta</taxon>
        <taxon>Embryophyta</taxon>
        <taxon>Tracheophyta</taxon>
        <taxon>Spermatophyta</taxon>
        <taxon>Magnoliopsida</taxon>
        <taxon>eudicotyledons</taxon>
        <taxon>Gunneridae</taxon>
        <taxon>Pentapetalae</taxon>
        <taxon>rosids</taxon>
        <taxon>malvids</taxon>
        <taxon>Sapindales</taxon>
        <taxon>Sapindaceae</taxon>
        <taxon>Hippocastanoideae</taxon>
        <taxon>Acereae</taxon>
        <taxon>Dipteronia</taxon>
    </lineage>
</organism>
<dbReference type="SUPFAM" id="SSF56112">
    <property type="entry name" value="Protein kinase-like (PK-like)"/>
    <property type="match status" value="1"/>
</dbReference>
<dbReference type="AlphaFoldDB" id="A0AAE0ALR6"/>
<dbReference type="Gene3D" id="1.10.510.10">
    <property type="entry name" value="Transferase(Phosphotransferase) domain 1"/>
    <property type="match status" value="1"/>
</dbReference>
<dbReference type="SMART" id="SM00220">
    <property type="entry name" value="S_TKc"/>
    <property type="match status" value="1"/>
</dbReference>